<evidence type="ECO:0000256" key="1">
    <source>
        <dbReference type="SAM" id="MobiDB-lite"/>
    </source>
</evidence>
<organism evidence="2 3">
    <name type="scientific">Daphnia magna</name>
    <dbReference type="NCBI Taxonomy" id="35525"/>
    <lineage>
        <taxon>Eukaryota</taxon>
        <taxon>Metazoa</taxon>
        <taxon>Ecdysozoa</taxon>
        <taxon>Arthropoda</taxon>
        <taxon>Crustacea</taxon>
        <taxon>Branchiopoda</taxon>
        <taxon>Diplostraca</taxon>
        <taxon>Cladocera</taxon>
        <taxon>Anomopoda</taxon>
        <taxon>Daphniidae</taxon>
        <taxon>Daphnia</taxon>
    </lineage>
</organism>
<dbReference type="EMBL" id="LRGB01001574">
    <property type="protein sequence ID" value="KZS11655.1"/>
    <property type="molecule type" value="Genomic_DNA"/>
</dbReference>
<evidence type="ECO:0000313" key="2">
    <source>
        <dbReference type="EMBL" id="KZS11655.1"/>
    </source>
</evidence>
<sequence>MPRRIHTIVEEDYGLQASSKIAEEDLRIAGGASRSSPWILKVHTITEEDHGRRRGPWTPKRTMDAEEDHGRRRGPWTPKRTMDAEEDHGRRRGPWTPKIVEGVSRLLPWILKMVRSCTEEDQNAENRRWSKDIGTLDSEEGPHHRRRGLRSPRIAAGATSSSPWILKRVHIIAEEDYWTPSIATYPRDSRPSG</sequence>
<feature type="region of interest" description="Disordered" evidence="1">
    <location>
        <begin position="120"/>
        <end position="160"/>
    </location>
</feature>
<feature type="compositionally biased region" description="Basic and acidic residues" evidence="1">
    <location>
        <begin position="61"/>
        <end position="70"/>
    </location>
</feature>
<accession>A0A164UTG5</accession>
<protein>
    <submittedName>
        <fullName evidence="2">Uncharacterized protein</fullName>
    </submittedName>
</protein>
<reference evidence="2 3" key="1">
    <citation type="submission" date="2016-03" db="EMBL/GenBank/DDBJ databases">
        <title>EvidentialGene: Evidence-directed Construction of Genes on Genomes.</title>
        <authorList>
            <person name="Gilbert D.G."/>
            <person name="Choi J.-H."/>
            <person name="Mockaitis K."/>
            <person name="Colbourne J."/>
            <person name="Pfrender M."/>
        </authorList>
    </citation>
    <scope>NUCLEOTIDE SEQUENCE [LARGE SCALE GENOMIC DNA]</scope>
    <source>
        <strain evidence="2 3">Xinb3</strain>
        <tissue evidence="2">Complete organism</tissue>
    </source>
</reference>
<feature type="compositionally biased region" description="Basic and acidic residues" evidence="1">
    <location>
        <begin position="80"/>
        <end position="89"/>
    </location>
</feature>
<comment type="caution">
    <text evidence="2">The sequence shown here is derived from an EMBL/GenBank/DDBJ whole genome shotgun (WGS) entry which is preliminary data.</text>
</comment>
<dbReference type="Proteomes" id="UP000076858">
    <property type="component" value="Unassembled WGS sequence"/>
</dbReference>
<proteinExistence type="predicted"/>
<evidence type="ECO:0000313" key="3">
    <source>
        <dbReference type="Proteomes" id="UP000076858"/>
    </source>
</evidence>
<keyword evidence="3" id="KW-1185">Reference proteome</keyword>
<dbReference type="AlphaFoldDB" id="A0A164UTG5"/>
<gene>
    <name evidence="2" type="ORF">APZ42_023606</name>
</gene>
<name>A0A164UTG5_9CRUS</name>
<feature type="region of interest" description="Disordered" evidence="1">
    <location>
        <begin position="50"/>
        <end position="96"/>
    </location>
</feature>